<dbReference type="RefSeq" id="WP_209686436.1">
    <property type="nucleotide sequence ID" value="NZ_JAGGLU010000003.1"/>
</dbReference>
<dbReference type="InterPro" id="IPR023214">
    <property type="entry name" value="HAD_sf"/>
</dbReference>
<dbReference type="SUPFAM" id="SSF56784">
    <property type="entry name" value="HAD-like"/>
    <property type="match status" value="1"/>
</dbReference>
<dbReference type="PANTHER" id="PTHR10000">
    <property type="entry name" value="PHOSPHOSERINE PHOSPHATASE"/>
    <property type="match status" value="1"/>
</dbReference>
<dbReference type="InterPro" id="IPR006379">
    <property type="entry name" value="HAD-SF_hydro_IIB"/>
</dbReference>
<dbReference type="PROSITE" id="PS01229">
    <property type="entry name" value="COF_2"/>
    <property type="match status" value="1"/>
</dbReference>
<gene>
    <name evidence="1" type="ORF">J2Z60_000867</name>
</gene>
<dbReference type="Proteomes" id="UP001519292">
    <property type="component" value="Unassembled WGS sequence"/>
</dbReference>
<evidence type="ECO:0000313" key="2">
    <source>
        <dbReference type="Proteomes" id="UP001519292"/>
    </source>
</evidence>
<dbReference type="Pfam" id="PF08282">
    <property type="entry name" value="Hydrolase_3"/>
    <property type="match status" value="1"/>
</dbReference>
<evidence type="ECO:0000313" key="1">
    <source>
        <dbReference type="EMBL" id="MBP2057696.1"/>
    </source>
</evidence>
<comment type="caution">
    <text evidence="1">The sequence shown here is derived from an EMBL/GenBank/DDBJ whole genome shotgun (WGS) entry which is preliminary data.</text>
</comment>
<dbReference type="SFLD" id="SFLDS00003">
    <property type="entry name" value="Haloacid_Dehalogenase"/>
    <property type="match status" value="1"/>
</dbReference>
<dbReference type="NCBIfam" id="TIGR00099">
    <property type="entry name" value="Cof-subfamily"/>
    <property type="match status" value="1"/>
</dbReference>
<dbReference type="PANTHER" id="PTHR10000:SF55">
    <property type="entry name" value="5-AMINO-6-(5-PHOSPHO-D-RIBITYLAMINO)URACIL PHOSPHATASE YCSE"/>
    <property type="match status" value="1"/>
</dbReference>
<keyword evidence="2" id="KW-1185">Reference proteome</keyword>
<dbReference type="InterPro" id="IPR000150">
    <property type="entry name" value="Cof"/>
</dbReference>
<proteinExistence type="predicted"/>
<sequence>MIKLIASDMDGTLLNAQMKISPENVAAIKYAQKKGVEFLVATGRAQKESRQILEDVGLHTGYINLNGAMVFDTDGKLMVNEPIDRGRALKIIEILKDSGCYFEIVSADDVYSDSRMRRISNVSDLLVDLNKHLTFKKAVSFAGGSDEVLKISFVKDFKSLFDDPNFEVMKFVAFNPAGPSAFREIRRQINSLGNLVATASSSTNLEINNIKAQKGIALIDYAKMRNIDSNEVMAIGDNLNDESMIRMAGVGVAMENAISPIKELASFITKNNNDNGVAHAIRHFIK</sequence>
<dbReference type="CDD" id="cd07516">
    <property type="entry name" value="HAD_Pase"/>
    <property type="match status" value="1"/>
</dbReference>
<dbReference type="NCBIfam" id="TIGR01484">
    <property type="entry name" value="HAD-SF-IIB"/>
    <property type="match status" value="1"/>
</dbReference>
<accession>A0ABS4MDD2</accession>
<reference evidence="1 2" key="1">
    <citation type="submission" date="2021-03" db="EMBL/GenBank/DDBJ databases">
        <title>Genomic Encyclopedia of Type Strains, Phase IV (KMG-IV): sequencing the most valuable type-strain genomes for metagenomic binning, comparative biology and taxonomic classification.</title>
        <authorList>
            <person name="Goeker M."/>
        </authorList>
    </citation>
    <scope>NUCLEOTIDE SEQUENCE [LARGE SCALE GENOMIC DNA]</scope>
    <source>
        <strain evidence="1 2">DSM 101872</strain>
    </source>
</reference>
<organism evidence="1 2">
    <name type="scientific">Lactobacillus colini</name>
    <dbReference type="NCBI Taxonomy" id="1819254"/>
    <lineage>
        <taxon>Bacteria</taxon>
        <taxon>Bacillati</taxon>
        <taxon>Bacillota</taxon>
        <taxon>Bacilli</taxon>
        <taxon>Lactobacillales</taxon>
        <taxon>Lactobacillaceae</taxon>
        <taxon>Lactobacillus</taxon>
    </lineage>
</organism>
<dbReference type="InterPro" id="IPR036412">
    <property type="entry name" value="HAD-like_sf"/>
</dbReference>
<protein>
    <submittedName>
        <fullName evidence="1">Cof subfamily protein (Haloacid dehalogenase superfamily)</fullName>
    </submittedName>
</protein>
<dbReference type="PROSITE" id="PS01228">
    <property type="entry name" value="COF_1"/>
    <property type="match status" value="1"/>
</dbReference>
<dbReference type="Gene3D" id="3.30.1240.10">
    <property type="match status" value="1"/>
</dbReference>
<dbReference type="EMBL" id="JAGGLU010000003">
    <property type="protein sequence ID" value="MBP2057696.1"/>
    <property type="molecule type" value="Genomic_DNA"/>
</dbReference>
<dbReference type="SFLD" id="SFLDG01144">
    <property type="entry name" value="C2.B.4:_PGP_Like"/>
    <property type="match status" value="1"/>
</dbReference>
<name>A0ABS4MDD2_9LACO</name>
<dbReference type="Gene3D" id="3.40.50.1000">
    <property type="entry name" value="HAD superfamily/HAD-like"/>
    <property type="match status" value="1"/>
</dbReference>
<dbReference type="SFLD" id="SFLDG01140">
    <property type="entry name" value="C2.B:_Phosphomannomutase_and_P"/>
    <property type="match status" value="1"/>
</dbReference>